<dbReference type="Gene3D" id="3.40.30.10">
    <property type="entry name" value="Glutaredoxin"/>
    <property type="match status" value="1"/>
</dbReference>
<feature type="compositionally biased region" description="Acidic residues" evidence="2">
    <location>
        <begin position="401"/>
        <end position="410"/>
    </location>
</feature>
<feature type="compositionally biased region" description="Low complexity" evidence="2">
    <location>
        <begin position="385"/>
        <end position="400"/>
    </location>
</feature>
<feature type="compositionally biased region" description="Low complexity" evidence="2">
    <location>
        <begin position="572"/>
        <end position="595"/>
    </location>
</feature>
<sequence length="927" mass="93423">MAASPGSTPAVELFSTSILSNHKVRSRHERFTGVFAIKKIPYVYHDLASDEDAKTRWRRKTKDPQLPGILVNNEWRGTYEEFEEAVEFGELEMFLGIDPVSSVPAQQQQQTEAAPPVSATSAASASVEPPIHAAQQATSAKDPSLYPTIHFAPEGSGKRAEPTADEFIASLGLADDSLTEADADALLASIGTPEGIKSAQTHKKAFTPSPEAAVKPLRLARMGKATGSSSAAGAALAGEGSTRAPGTSPRSPPVARYSISQRSGKALAAEASALVTNRKTSGALLREAVSQGKNLDEALEQSKIKDIVSNEDLDHLFASLGLKDADLAEDEVEAFLEAGAIPDGLQSGGSRLTRSSTKADKVRDEVAAREVAQRAREKGYGVGTGPTLPTAAAAGTLPEAIAEDEAETETDAAAPAKASLAEALEITELKAGVAGEAAEGTTGSQVIKPDDPAEAVGAEPKTLVEASPANAADEEAAVAEADADKEVAATGKGDEPADTAGDAPAPTATEAVTEVEQEVGRNKDTVAAAQAQEDEPVSAADADLAEGAKEPPQGTDAQVPAEAASVEEEQEPAAVDAEAAEAATADPSAPTEDATGQGTAGETKTTPKATADEASAEVETVAPSKVGAEPSVGDAASDGAAAAVESGEGAVEPAPAVAADAEADGSQKTAAAADVDGDAVVASSKTDDDASAPATAPAAAPATAPLQPISPNATTSDSKSDAVDASASSAVAVAASAAAAAAATVAAAAGSTTTAAAATASKTKSRPPKLRSPSPTRSARRAIDVSRPNAAPPPPLPALPAVPPTTTAPISPSPLSPTPRKSMLPFSKTFGKKSQQQQQVFPSSTSPPSKTTTMAKTTTKAKEDPPPPPPPPMTTAAGGAAAKGHHQRTISEILREADLVLGQGYDSGSDAEDDDGLGAESLDTEFR</sequence>
<feature type="compositionally biased region" description="Low complexity" evidence="2">
    <location>
        <begin position="630"/>
        <end position="660"/>
    </location>
</feature>
<feature type="region of interest" description="Disordered" evidence="2">
    <location>
        <begin position="102"/>
        <end position="160"/>
    </location>
</feature>
<evidence type="ECO:0008006" key="5">
    <source>
        <dbReference type="Google" id="ProtNLM"/>
    </source>
</evidence>
<dbReference type="PANTHER" id="PTHR12232">
    <property type="entry name" value="SH3 DOMAIN-BINDING GLUTAMIC ACID-RICH-LIKE PROTEIN"/>
    <property type="match status" value="1"/>
</dbReference>
<dbReference type="SUPFAM" id="SSF52833">
    <property type="entry name" value="Thioredoxin-like"/>
    <property type="match status" value="1"/>
</dbReference>
<feature type="region of interest" description="Disordered" evidence="2">
    <location>
        <begin position="220"/>
        <end position="256"/>
    </location>
</feature>
<feature type="compositionally biased region" description="Low complexity" evidence="2">
    <location>
        <begin position="842"/>
        <end position="858"/>
    </location>
</feature>
<dbReference type="eggNOG" id="ENOG502SB9J">
    <property type="taxonomic scope" value="Eukaryota"/>
</dbReference>
<feature type="compositionally biased region" description="Low complexity" evidence="2">
    <location>
        <begin position="670"/>
        <end position="684"/>
    </location>
</feature>
<dbReference type="Pfam" id="PF04908">
    <property type="entry name" value="SH3BGR"/>
    <property type="match status" value="1"/>
</dbReference>
<dbReference type="InterPro" id="IPR006993">
    <property type="entry name" value="Glut_rich_SH3-bd"/>
</dbReference>
<feature type="compositionally biased region" description="Low complexity" evidence="2">
    <location>
        <begin position="434"/>
        <end position="443"/>
    </location>
</feature>
<evidence type="ECO:0000313" key="3">
    <source>
        <dbReference type="EMBL" id="EPQ27293.1"/>
    </source>
</evidence>
<name>A0A061H3Y4_9BASI</name>
<comment type="similarity">
    <text evidence="1">Belongs to the SH3BGR family.</text>
</comment>
<evidence type="ECO:0000256" key="1">
    <source>
        <dbReference type="ARBA" id="ARBA00007764"/>
    </source>
</evidence>
<dbReference type="EMBL" id="KE361640">
    <property type="protein sequence ID" value="EPQ27293.1"/>
    <property type="molecule type" value="Genomic_DNA"/>
</dbReference>
<feature type="compositionally biased region" description="Low complexity" evidence="2">
    <location>
        <begin position="225"/>
        <end position="241"/>
    </location>
</feature>
<dbReference type="HOGENOM" id="CLU_328212_0_0_1"/>
<feature type="compositionally biased region" description="Acidic residues" evidence="2">
    <location>
        <begin position="472"/>
        <end position="481"/>
    </location>
</feature>
<dbReference type="GeneID" id="19319313"/>
<dbReference type="PANTHER" id="PTHR12232:SF0">
    <property type="entry name" value="THIOREDOXIN DOMAIN-CONTAINING PROTEIN"/>
    <property type="match status" value="1"/>
</dbReference>
<feature type="compositionally biased region" description="Low complexity" evidence="2">
    <location>
        <begin position="498"/>
        <end position="514"/>
    </location>
</feature>
<feature type="region of interest" description="Disordered" evidence="2">
    <location>
        <begin position="744"/>
        <end position="927"/>
    </location>
</feature>
<evidence type="ECO:0000313" key="4">
    <source>
        <dbReference type="Proteomes" id="UP000053664"/>
    </source>
</evidence>
<dbReference type="InterPro" id="IPR036249">
    <property type="entry name" value="Thioredoxin-like_sf"/>
</dbReference>
<feature type="compositionally biased region" description="Basic and acidic residues" evidence="2">
    <location>
        <begin position="482"/>
        <end position="495"/>
    </location>
</feature>
<dbReference type="Proteomes" id="UP000053664">
    <property type="component" value="Unassembled WGS sequence"/>
</dbReference>
<feature type="compositionally biased region" description="Low complexity" evidence="2">
    <location>
        <begin position="691"/>
        <end position="705"/>
    </location>
</feature>
<proteinExistence type="inferred from homology"/>
<feature type="compositionally biased region" description="Low complexity" evidence="2">
    <location>
        <begin position="106"/>
        <end position="130"/>
    </location>
</feature>
<dbReference type="InterPro" id="IPR051033">
    <property type="entry name" value="SH3BGR"/>
</dbReference>
<dbReference type="GO" id="GO:0005737">
    <property type="term" value="C:cytoplasm"/>
    <property type="evidence" value="ECO:0007669"/>
    <property type="project" value="TreeGrafter"/>
</dbReference>
<feature type="compositionally biased region" description="Low complexity" evidence="2">
    <location>
        <begin position="744"/>
        <end position="762"/>
    </location>
</feature>
<protein>
    <recommendedName>
        <fullName evidence="5">SH3 domain-containing protein</fullName>
    </recommendedName>
</protein>
<feature type="compositionally biased region" description="Basic and acidic residues" evidence="2">
    <location>
        <begin position="357"/>
        <end position="379"/>
    </location>
</feature>
<feature type="compositionally biased region" description="Polar residues" evidence="2">
    <location>
        <begin position="596"/>
        <end position="608"/>
    </location>
</feature>
<accession>A0A061H3Y4</accession>
<feature type="compositionally biased region" description="Low complexity" evidence="2">
    <location>
        <begin position="713"/>
        <end position="729"/>
    </location>
</feature>
<organism evidence="3 4">
    <name type="scientific">Pseudozyma flocculosa PF-1</name>
    <dbReference type="NCBI Taxonomy" id="1277687"/>
    <lineage>
        <taxon>Eukaryota</taxon>
        <taxon>Fungi</taxon>
        <taxon>Dikarya</taxon>
        <taxon>Basidiomycota</taxon>
        <taxon>Ustilaginomycotina</taxon>
        <taxon>Ustilaginomycetes</taxon>
        <taxon>Ustilaginales</taxon>
        <taxon>Ustilaginaceae</taxon>
        <taxon>Pseudozyma</taxon>
    </lineage>
</organism>
<reference evidence="3 4" key="1">
    <citation type="journal article" date="2013" name="Plant Cell">
        <title>The transition from a phytopathogenic smut ancestor to an anamorphic biocontrol agent deciphered by comparative whole-genome analysis.</title>
        <authorList>
            <person name="Lefebvre F."/>
            <person name="Joly D.L."/>
            <person name="Labbe C."/>
            <person name="Teichmann B."/>
            <person name="Linning R."/>
            <person name="Belzile F."/>
            <person name="Bakkeren G."/>
            <person name="Belanger R.R."/>
        </authorList>
    </citation>
    <scope>NUCLEOTIDE SEQUENCE [LARGE SCALE GENOMIC DNA]</scope>
    <source>
        <strain evidence="3 4">PF-1</strain>
    </source>
</reference>
<feature type="region of interest" description="Disordered" evidence="2">
    <location>
        <begin position="434"/>
        <end position="729"/>
    </location>
</feature>
<evidence type="ECO:0000256" key="2">
    <source>
        <dbReference type="SAM" id="MobiDB-lite"/>
    </source>
</evidence>
<dbReference type="OrthoDB" id="9932926at2759"/>
<feature type="region of interest" description="Disordered" evidence="2">
    <location>
        <begin position="343"/>
        <end position="415"/>
    </location>
</feature>
<gene>
    <name evidence="3" type="ORF">PFL1_05216</name>
</gene>
<dbReference type="RefSeq" id="XP_007880936.1">
    <property type="nucleotide sequence ID" value="XM_007882745.1"/>
</dbReference>
<feature type="compositionally biased region" description="Pro residues" evidence="2">
    <location>
        <begin position="790"/>
        <end position="803"/>
    </location>
</feature>
<dbReference type="KEGG" id="pfp:PFL1_05216"/>
<feature type="compositionally biased region" description="Polar residues" evidence="2">
    <location>
        <begin position="832"/>
        <end position="841"/>
    </location>
</feature>
<dbReference type="AlphaFoldDB" id="A0A061H3Y4"/>